<accession>A0A8P4KU19</accession>
<dbReference type="PANTHER" id="PTHR22106">
    <property type="entry name" value="COILED-COIL DOMAIN-CONTAINING PROTEIN 78"/>
    <property type="match status" value="1"/>
</dbReference>
<keyword evidence="1" id="KW-0175">Coiled coil</keyword>
<dbReference type="GeneTree" id="ENSGT00390000013678"/>
<feature type="coiled-coil region" evidence="1">
    <location>
        <begin position="20"/>
        <end position="47"/>
    </location>
</feature>
<dbReference type="Ensembl" id="ENSDLAT00005076511.1">
    <property type="protein sequence ID" value="ENSDLAP00005084100.1"/>
    <property type="gene ID" value="ENSDLAG00005035067.1"/>
</dbReference>
<feature type="coiled-coil region" evidence="1">
    <location>
        <begin position="171"/>
        <end position="198"/>
    </location>
</feature>
<dbReference type="GO" id="GO:0048741">
    <property type="term" value="P:skeletal muscle fiber development"/>
    <property type="evidence" value="ECO:0007669"/>
    <property type="project" value="Ensembl"/>
</dbReference>
<keyword evidence="4" id="KW-1185">Reference proteome</keyword>
<reference evidence="3" key="2">
    <citation type="submission" date="2025-09" db="UniProtKB">
        <authorList>
            <consortium name="Ensembl"/>
        </authorList>
    </citation>
    <scope>IDENTIFICATION</scope>
</reference>
<dbReference type="InterPro" id="IPR039873">
    <property type="entry name" value="CCDC78"/>
</dbReference>
<feature type="coiled-coil region" evidence="1">
    <location>
        <begin position="248"/>
        <end position="328"/>
    </location>
</feature>
<dbReference type="Pfam" id="PF14739">
    <property type="entry name" value="DUF4472"/>
    <property type="match status" value="1"/>
</dbReference>
<evidence type="ECO:0000313" key="4">
    <source>
        <dbReference type="Proteomes" id="UP000694389"/>
    </source>
</evidence>
<feature type="coiled-coil region" evidence="1">
    <location>
        <begin position="438"/>
        <end position="465"/>
    </location>
</feature>
<proteinExistence type="predicted"/>
<dbReference type="PANTHER" id="PTHR22106:SF5">
    <property type="entry name" value="COILED-COIL DOMAIN-CONTAINING PROTEIN 78"/>
    <property type="match status" value="1"/>
</dbReference>
<evidence type="ECO:0000259" key="2">
    <source>
        <dbReference type="Pfam" id="PF14739"/>
    </source>
</evidence>
<evidence type="ECO:0000256" key="1">
    <source>
        <dbReference type="SAM" id="Coils"/>
    </source>
</evidence>
<name>A0A8P4KU19_DICLA</name>
<dbReference type="GO" id="GO:0005737">
    <property type="term" value="C:cytoplasm"/>
    <property type="evidence" value="ECO:0007669"/>
    <property type="project" value="TreeGrafter"/>
</dbReference>
<sequence length="569" mass="65660">MATYCWWIQRVKMEDHQPTSNELQEGLQALTEENLQLRDKNERLFTKVGYLESRLGHLASSSTDLSCRLVQSEEEKLKISKELVEEKIHVNKMREQFEEETFELKNKILNQVGVITELEMEREKLFRELQAAEARLKVGEKSGQDLTGEYATLKKKYLALAEAHDRELAQSEELSAELLALAQAQDALRRQLEEQQQSVKTTTKGLHGELDRVRALISRMSHNRVKLEDLAALEKEQKTMNKTLLGNQDDIKDKLEKMRNSYEEQQRKLEEKVVAMGKEQQENKRAIRNSQQELSEQRAALMCSQSQVKEVEEENSKLQLQIKELNEQYRARLVCYLKDLADYIDGHGEGKSPSETSAMRAFVESMLQDVRSSYRVREEQLAAAARSYKKRLQKITKTHHALLIAYRVQREQVLAKPDSGLDPGPPEAHFSLEPTELRDETEKELQHLRQDKARLEGQLQMAQEQVAVLKMPVGDFSLQEPSKLKEICEESWSDIRKQLREMTDSTLVGFEKERAILITRATVAEAQVSELQDYIDNHLGRYKEEISHLCRLQGIQEAGRSRSANSSLN</sequence>
<dbReference type="AlphaFoldDB" id="A0A8P4KU19"/>
<organism evidence="3 4">
    <name type="scientific">Dicentrarchus labrax</name>
    <name type="common">European seabass</name>
    <name type="synonym">Morone labrax</name>
    <dbReference type="NCBI Taxonomy" id="13489"/>
    <lineage>
        <taxon>Eukaryota</taxon>
        <taxon>Metazoa</taxon>
        <taxon>Chordata</taxon>
        <taxon>Craniata</taxon>
        <taxon>Vertebrata</taxon>
        <taxon>Euteleostomi</taxon>
        <taxon>Actinopterygii</taxon>
        <taxon>Neopterygii</taxon>
        <taxon>Teleostei</taxon>
        <taxon>Neoteleostei</taxon>
        <taxon>Acanthomorphata</taxon>
        <taxon>Eupercaria</taxon>
        <taxon>Moronidae</taxon>
        <taxon>Dicentrarchus</taxon>
    </lineage>
</organism>
<reference evidence="3" key="1">
    <citation type="submission" date="2025-08" db="UniProtKB">
        <authorList>
            <consortium name="Ensembl"/>
        </authorList>
    </citation>
    <scope>IDENTIFICATION</scope>
</reference>
<feature type="domain" description="DUF4472" evidence="2">
    <location>
        <begin position="72"/>
        <end position="178"/>
    </location>
</feature>
<evidence type="ECO:0000313" key="3">
    <source>
        <dbReference type="Ensembl" id="ENSDLAP00005084100.1"/>
    </source>
</evidence>
<dbReference type="Proteomes" id="UP000694389">
    <property type="component" value="Unassembled WGS sequence"/>
</dbReference>
<dbReference type="InterPro" id="IPR029329">
    <property type="entry name" value="DUF4472"/>
</dbReference>
<protein>
    <submittedName>
        <fullName evidence="3">Coiled-coil domain containing 78</fullName>
    </submittedName>
</protein>
<feature type="coiled-coil region" evidence="1">
    <location>
        <begin position="115"/>
        <end position="142"/>
    </location>
</feature>